<dbReference type="AlphaFoldDB" id="A0A937FGW3"/>
<proteinExistence type="inferred from homology"/>
<dbReference type="RefSeq" id="WP_202767119.1">
    <property type="nucleotide sequence ID" value="NZ_JAESWA010000022.1"/>
</dbReference>
<dbReference type="InterPro" id="IPR023430">
    <property type="entry name" value="Pept_HybD-like_dom_sf"/>
</dbReference>
<evidence type="ECO:0000313" key="6">
    <source>
        <dbReference type="Proteomes" id="UP000623681"/>
    </source>
</evidence>
<evidence type="ECO:0000313" key="5">
    <source>
        <dbReference type="EMBL" id="MBL4931732.1"/>
    </source>
</evidence>
<organism evidence="5 6">
    <name type="scientific">Clostridium paridis</name>
    <dbReference type="NCBI Taxonomy" id="2803863"/>
    <lineage>
        <taxon>Bacteria</taxon>
        <taxon>Bacillati</taxon>
        <taxon>Bacillota</taxon>
        <taxon>Clostridia</taxon>
        <taxon>Eubacteriales</taxon>
        <taxon>Clostridiaceae</taxon>
        <taxon>Clostridium</taxon>
    </lineage>
</organism>
<sequence>MSTKLIAIGNRLMEDDSVAIKVAEAIYENLNELGLEVIIGETDFEFCLAKINEEDIIIVLDATKLGLKVGEIIVYDLEDLKSRNISLTQHGYSFIDALMNYLKRIKGEFIGIEGSSFNFSLELSKELENRFQDICKKVLWICKDFI</sequence>
<evidence type="ECO:0000256" key="1">
    <source>
        <dbReference type="ARBA" id="ARBA00006814"/>
    </source>
</evidence>
<protein>
    <submittedName>
        <fullName evidence="5">Hydrogenase maturation protease</fullName>
    </submittedName>
</protein>
<dbReference type="NCBIfam" id="TIGR00072">
    <property type="entry name" value="hydrog_prot"/>
    <property type="match status" value="1"/>
</dbReference>
<dbReference type="Pfam" id="PF01750">
    <property type="entry name" value="HycI"/>
    <property type="match status" value="1"/>
</dbReference>
<evidence type="ECO:0000256" key="2">
    <source>
        <dbReference type="ARBA" id="ARBA00022670"/>
    </source>
</evidence>
<dbReference type="GO" id="GO:0016485">
    <property type="term" value="P:protein processing"/>
    <property type="evidence" value="ECO:0007669"/>
    <property type="project" value="TreeGrafter"/>
</dbReference>
<keyword evidence="3" id="KW-0064">Aspartyl protease</keyword>
<keyword evidence="6" id="KW-1185">Reference proteome</keyword>
<dbReference type="InterPro" id="IPR000671">
    <property type="entry name" value="Peptidase_A31"/>
</dbReference>
<dbReference type="PANTHER" id="PTHR30302">
    <property type="entry name" value="HYDROGENASE 1 MATURATION PROTEASE"/>
    <property type="match status" value="1"/>
</dbReference>
<dbReference type="GO" id="GO:0008047">
    <property type="term" value="F:enzyme activator activity"/>
    <property type="evidence" value="ECO:0007669"/>
    <property type="project" value="InterPro"/>
</dbReference>
<keyword evidence="4" id="KW-0378">Hydrolase</keyword>
<name>A0A937FGW3_9CLOT</name>
<dbReference type="EMBL" id="JAESWA010000022">
    <property type="protein sequence ID" value="MBL4931732.1"/>
    <property type="molecule type" value="Genomic_DNA"/>
</dbReference>
<gene>
    <name evidence="5" type="ORF">JK634_07950</name>
</gene>
<dbReference type="Proteomes" id="UP000623681">
    <property type="component" value="Unassembled WGS sequence"/>
</dbReference>
<comment type="similarity">
    <text evidence="1">Belongs to the peptidase A31 family.</text>
</comment>
<dbReference type="SUPFAM" id="SSF53163">
    <property type="entry name" value="HybD-like"/>
    <property type="match status" value="1"/>
</dbReference>
<evidence type="ECO:0000256" key="4">
    <source>
        <dbReference type="ARBA" id="ARBA00022801"/>
    </source>
</evidence>
<dbReference type="Gene3D" id="3.40.50.1450">
    <property type="entry name" value="HybD-like"/>
    <property type="match status" value="1"/>
</dbReference>
<keyword evidence="2 5" id="KW-0645">Protease</keyword>
<comment type="caution">
    <text evidence="5">The sequence shown here is derived from an EMBL/GenBank/DDBJ whole genome shotgun (WGS) entry which is preliminary data.</text>
</comment>
<dbReference type="PANTHER" id="PTHR30302:SF1">
    <property type="entry name" value="HYDROGENASE 2 MATURATION PROTEASE"/>
    <property type="match status" value="1"/>
</dbReference>
<evidence type="ECO:0000256" key="3">
    <source>
        <dbReference type="ARBA" id="ARBA00022750"/>
    </source>
</evidence>
<reference evidence="5" key="1">
    <citation type="submission" date="2021-01" db="EMBL/GenBank/DDBJ databases">
        <title>Genome public.</title>
        <authorList>
            <person name="Liu C."/>
            <person name="Sun Q."/>
        </authorList>
    </citation>
    <scope>NUCLEOTIDE SEQUENCE</scope>
    <source>
        <strain evidence="5">YIM B02565</strain>
    </source>
</reference>
<dbReference type="GO" id="GO:0004190">
    <property type="term" value="F:aspartic-type endopeptidase activity"/>
    <property type="evidence" value="ECO:0007669"/>
    <property type="project" value="UniProtKB-KW"/>
</dbReference>
<accession>A0A937FGW3</accession>